<reference evidence="1" key="1">
    <citation type="submission" date="2024-01" db="EMBL/GenBank/DDBJ databases">
        <authorList>
            <person name="Webb A."/>
        </authorList>
    </citation>
    <scope>NUCLEOTIDE SEQUENCE</scope>
    <source>
        <strain evidence="1">Pm1</strain>
    </source>
</reference>
<proteinExistence type="predicted"/>
<protein>
    <submittedName>
        <fullName evidence="1">Uncharacterized protein</fullName>
    </submittedName>
</protein>
<accession>A0AAV1UJL6</accession>
<gene>
    <name evidence="1" type="ORF">PM001_LOCUS19038</name>
</gene>
<evidence type="ECO:0000313" key="2">
    <source>
        <dbReference type="Proteomes" id="UP001162060"/>
    </source>
</evidence>
<dbReference type="AlphaFoldDB" id="A0AAV1UJL6"/>
<sequence>MSPHKGAMLRARHVDAHGEDIKVDSCEIRTHAGCPINLAG</sequence>
<name>A0AAV1UJL6_9STRA</name>
<dbReference type="EMBL" id="CAKLBY020000195">
    <property type="protein sequence ID" value="CAK7933888.1"/>
    <property type="molecule type" value="Genomic_DNA"/>
</dbReference>
<dbReference type="Proteomes" id="UP001162060">
    <property type="component" value="Unassembled WGS sequence"/>
</dbReference>
<organism evidence="1 2">
    <name type="scientific">Peronospora matthiolae</name>
    <dbReference type="NCBI Taxonomy" id="2874970"/>
    <lineage>
        <taxon>Eukaryota</taxon>
        <taxon>Sar</taxon>
        <taxon>Stramenopiles</taxon>
        <taxon>Oomycota</taxon>
        <taxon>Peronosporomycetes</taxon>
        <taxon>Peronosporales</taxon>
        <taxon>Peronosporaceae</taxon>
        <taxon>Peronospora</taxon>
    </lineage>
</organism>
<evidence type="ECO:0000313" key="1">
    <source>
        <dbReference type="EMBL" id="CAK7933888.1"/>
    </source>
</evidence>
<comment type="caution">
    <text evidence="1">The sequence shown here is derived from an EMBL/GenBank/DDBJ whole genome shotgun (WGS) entry which is preliminary data.</text>
</comment>